<reference evidence="1 2" key="1">
    <citation type="submission" date="2019-09" db="EMBL/GenBank/DDBJ databases">
        <title>Draft genome sequence of Ginsengibacter sp. BR5-29.</title>
        <authorList>
            <person name="Im W.-T."/>
        </authorList>
    </citation>
    <scope>NUCLEOTIDE SEQUENCE [LARGE SCALE GENOMIC DNA]</scope>
    <source>
        <strain evidence="1 2">BR5-29</strain>
    </source>
</reference>
<dbReference type="RefSeq" id="WP_202552054.1">
    <property type="nucleotide sequence ID" value="NZ_VYQF01000001.1"/>
</dbReference>
<dbReference type="AlphaFoldDB" id="A0A5J5IJ23"/>
<evidence type="ECO:0000313" key="2">
    <source>
        <dbReference type="Proteomes" id="UP000326903"/>
    </source>
</evidence>
<protein>
    <recommendedName>
        <fullName evidence="3">YD repeat-containing protein</fullName>
    </recommendedName>
</protein>
<comment type="caution">
    <text evidence="1">The sequence shown here is derived from an EMBL/GenBank/DDBJ whole genome shotgun (WGS) entry which is preliminary data.</text>
</comment>
<accession>A0A5J5IJ23</accession>
<dbReference type="Proteomes" id="UP000326903">
    <property type="component" value="Unassembled WGS sequence"/>
</dbReference>
<organism evidence="1 2">
    <name type="scientific">Ginsengibacter hankyongi</name>
    <dbReference type="NCBI Taxonomy" id="2607284"/>
    <lineage>
        <taxon>Bacteria</taxon>
        <taxon>Pseudomonadati</taxon>
        <taxon>Bacteroidota</taxon>
        <taxon>Chitinophagia</taxon>
        <taxon>Chitinophagales</taxon>
        <taxon>Chitinophagaceae</taxon>
        <taxon>Ginsengibacter</taxon>
    </lineage>
</organism>
<name>A0A5J5IJ23_9BACT</name>
<evidence type="ECO:0008006" key="3">
    <source>
        <dbReference type="Google" id="ProtNLM"/>
    </source>
</evidence>
<evidence type="ECO:0000313" key="1">
    <source>
        <dbReference type="EMBL" id="KAA9041065.1"/>
    </source>
</evidence>
<dbReference type="Gene3D" id="2.180.10.10">
    <property type="entry name" value="RHS repeat-associated core"/>
    <property type="match status" value="1"/>
</dbReference>
<dbReference type="EMBL" id="VYQF01000001">
    <property type="protein sequence ID" value="KAA9041065.1"/>
    <property type="molecule type" value="Genomic_DNA"/>
</dbReference>
<keyword evidence="2" id="KW-1185">Reference proteome</keyword>
<gene>
    <name evidence="1" type="ORF">FW778_03220</name>
</gene>
<sequence length="266" mass="31326">MFSTSVSGQYYYKDIWNNQQLVKEFGILKTDNLKAIKIKSFEDDNQPSEGFFCEKKINKNYTQSQMISKSNVTGQSLLISDYNISGQPVKTTEETPTTTSVTNYQYDQNNLLKTIQIVTKGDDDSDGITETREYFYDENRRPVKMLRKKGDNLIATVQFVSDANGNIIEEDVEGNSNVDKKYFYYYDDKNRLTDVVHYNERAKRLLPNYMYEYNELNLPKQMISTEEGGSNYFIWKYTYNDKNLRETEKCFSKERRLLGTIQYEYK</sequence>
<proteinExistence type="predicted"/>